<sequence>MHPVISILQKIEFKSNQVSNRKILLGLWSTEMININSAVQKLDNLLGGLAVALAGSSLCKHELNSGNCLGFGRSKEEYFMAISCIALILSFLLVIVTLFNVPRRFKNWWIFDLGYHLLMAVLLIIGWVVFCISVNDLHKFITKHYPAEKKKKYYTGFMTKRSFALIFQLINFVAYVLIAFFIFKRK</sequence>
<dbReference type="Pfam" id="PF01284">
    <property type="entry name" value="MARVEL"/>
    <property type="match status" value="1"/>
</dbReference>
<keyword evidence="3 6" id="KW-1133">Transmembrane helix</keyword>
<name>A0A8J2MAU4_9HEXA</name>
<comment type="caution">
    <text evidence="8">The sequence shown here is derived from an EMBL/GenBank/DDBJ whole genome shotgun (WGS) entry which is preliminary data.</text>
</comment>
<comment type="subcellular location">
    <subcellularLocation>
        <location evidence="1">Membrane</location>
        <topology evidence="1">Multi-pass membrane protein</topology>
    </subcellularLocation>
</comment>
<keyword evidence="4 5" id="KW-0472">Membrane</keyword>
<proteinExistence type="predicted"/>
<keyword evidence="2 5" id="KW-0812">Transmembrane</keyword>
<evidence type="ECO:0000256" key="1">
    <source>
        <dbReference type="ARBA" id="ARBA00004141"/>
    </source>
</evidence>
<evidence type="ECO:0000313" key="8">
    <source>
        <dbReference type="EMBL" id="CAG7835145.1"/>
    </source>
</evidence>
<dbReference type="InterPro" id="IPR008253">
    <property type="entry name" value="Marvel"/>
</dbReference>
<dbReference type="GO" id="GO:0016020">
    <property type="term" value="C:membrane"/>
    <property type="evidence" value="ECO:0007669"/>
    <property type="project" value="UniProtKB-SubCell"/>
</dbReference>
<evidence type="ECO:0000256" key="2">
    <source>
        <dbReference type="ARBA" id="ARBA00022692"/>
    </source>
</evidence>
<keyword evidence="9" id="KW-1185">Reference proteome</keyword>
<evidence type="ECO:0000256" key="5">
    <source>
        <dbReference type="PROSITE-ProRule" id="PRU00581"/>
    </source>
</evidence>
<dbReference type="EMBL" id="CAJVCH010570539">
    <property type="protein sequence ID" value="CAG7835145.1"/>
    <property type="molecule type" value="Genomic_DNA"/>
</dbReference>
<feature type="transmembrane region" description="Helical" evidence="6">
    <location>
        <begin position="163"/>
        <end position="183"/>
    </location>
</feature>
<evidence type="ECO:0000256" key="6">
    <source>
        <dbReference type="SAM" id="Phobius"/>
    </source>
</evidence>
<evidence type="ECO:0000256" key="4">
    <source>
        <dbReference type="ARBA" id="ARBA00023136"/>
    </source>
</evidence>
<evidence type="ECO:0000313" key="9">
    <source>
        <dbReference type="Proteomes" id="UP000708208"/>
    </source>
</evidence>
<dbReference type="OrthoDB" id="10604281at2759"/>
<accession>A0A8J2MAU4</accession>
<feature type="transmembrane region" description="Helical" evidence="6">
    <location>
        <begin position="78"/>
        <end position="101"/>
    </location>
</feature>
<evidence type="ECO:0000259" key="7">
    <source>
        <dbReference type="PROSITE" id="PS51225"/>
    </source>
</evidence>
<organism evidence="8 9">
    <name type="scientific">Allacma fusca</name>
    <dbReference type="NCBI Taxonomy" id="39272"/>
    <lineage>
        <taxon>Eukaryota</taxon>
        <taxon>Metazoa</taxon>
        <taxon>Ecdysozoa</taxon>
        <taxon>Arthropoda</taxon>
        <taxon>Hexapoda</taxon>
        <taxon>Collembola</taxon>
        <taxon>Symphypleona</taxon>
        <taxon>Sminthuridae</taxon>
        <taxon>Allacma</taxon>
    </lineage>
</organism>
<gene>
    <name evidence="8" type="ORF">AFUS01_LOCUS44558</name>
</gene>
<dbReference type="Proteomes" id="UP000708208">
    <property type="component" value="Unassembled WGS sequence"/>
</dbReference>
<feature type="domain" description="MARVEL" evidence="7">
    <location>
        <begin position="31"/>
        <end position="186"/>
    </location>
</feature>
<reference evidence="8" key="1">
    <citation type="submission" date="2021-06" db="EMBL/GenBank/DDBJ databases">
        <authorList>
            <person name="Hodson N. C."/>
            <person name="Mongue J. A."/>
            <person name="Jaron S. K."/>
        </authorList>
    </citation>
    <scope>NUCLEOTIDE SEQUENCE</scope>
</reference>
<dbReference type="AlphaFoldDB" id="A0A8J2MAU4"/>
<dbReference type="PROSITE" id="PS51225">
    <property type="entry name" value="MARVEL"/>
    <property type="match status" value="1"/>
</dbReference>
<evidence type="ECO:0000256" key="3">
    <source>
        <dbReference type="ARBA" id="ARBA00022989"/>
    </source>
</evidence>
<protein>
    <recommendedName>
        <fullName evidence="7">MARVEL domain-containing protein</fullName>
    </recommendedName>
</protein>
<feature type="transmembrane region" description="Helical" evidence="6">
    <location>
        <begin position="113"/>
        <end position="135"/>
    </location>
</feature>